<evidence type="ECO:0000256" key="5">
    <source>
        <dbReference type="ARBA" id="ARBA00022741"/>
    </source>
</evidence>
<keyword evidence="13" id="KW-1133">Transmembrane helix</keyword>
<dbReference type="InterPro" id="IPR008271">
    <property type="entry name" value="Ser/Thr_kinase_AS"/>
</dbReference>
<dbReference type="PANTHER" id="PTHR24058:SF22">
    <property type="entry name" value="DUAL SPECIFICITY TYROSINE-PHOSPHORYLATION-REGULATED KINASE 4"/>
    <property type="match status" value="1"/>
</dbReference>
<proteinExistence type="inferred from homology"/>
<dbReference type="Gene3D" id="3.30.200.20">
    <property type="entry name" value="Phosphorylase Kinase, domain 1"/>
    <property type="match status" value="1"/>
</dbReference>
<dbReference type="SMART" id="SM00220">
    <property type="entry name" value="S_TKc"/>
    <property type="match status" value="1"/>
</dbReference>
<evidence type="ECO:0000256" key="10">
    <source>
        <dbReference type="ARBA" id="ARBA00051680"/>
    </source>
</evidence>
<comment type="catalytic activity">
    <reaction evidence="9">
        <text>L-threonyl-[protein] + ATP = O-phospho-L-threonyl-[protein] + ADP + H(+)</text>
        <dbReference type="Rhea" id="RHEA:46608"/>
        <dbReference type="Rhea" id="RHEA-COMP:11060"/>
        <dbReference type="Rhea" id="RHEA-COMP:11605"/>
        <dbReference type="ChEBI" id="CHEBI:15378"/>
        <dbReference type="ChEBI" id="CHEBI:30013"/>
        <dbReference type="ChEBI" id="CHEBI:30616"/>
        <dbReference type="ChEBI" id="CHEBI:61977"/>
        <dbReference type="ChEBI" id="CHEBI:456216"/>
        <dbReference type="EC" id="2.7.12.1"/>
    </reaction>
</comment>
<organism evidence="15 16">
    <name type="scientific">Symbiodinium microadriaticum</name>
    <name type="common">Dinoflagellate</name>
    <name type="synonym">Zooxanthella microadriatica</name>
    <dbReference type="NCBI Taxonomy" id="2951"/>
    <lineage>
        <taxon>Eukaryota</taxon>
        <taxon>Sar</taxon>
        <taxon>Alveolata</taxon>
        <taxon>Dinophyceae</taxon>
        <taxon>Suessiales</taxon>
        <taxon>Symbiodiniaceae</taxon>
        <taxon>Symbiodinium</taxon>
    </lineage>
</organism>
<dbReference type="Gene3D" id="3.40.50.1820">
    <property type="entry name" value="alpha/beta hydrolase"/>
    <property type="match status" value="1"/>
</dbReference>
<dbReference type="GO" id="GO:0005524">
    <property type="term" value="F:ATP binding"/>
    <property type="evidence" value="ECO:0007669"/>
    <property type="project" value="UniProtKB-UniRule"/>
</dbReference>
<keyword evidence="5 11" id="KW-0547">Nucleotide-binding</keyword>
<protein>
    <recommendedName>
        <fullName evidence="2">dual-specificity kinase</fullName>
        <ecNumber evidence="2">2.7.12.1</ecNumber>
    </recommendedName>
</protein>
<evidence type="ECO:0000256" key="1">
    <source>
        <dbReference type="ARBA" id="ARBA00008867"/>
    </source>
</evidence>
<feature type="region of interest" description="Disordered" evidence="12">
    <location>
        <begin position="1370"/>
        <end position="1459"/>
    </location>
</feature>
<reference evidence="15 16" key="1">
    <citation type="submission" date="2016-02" db="EMBL/GenBank/DDBJ databases">
        <title>Genome analysis of coral dinoflagellate symbionts highlights evolutionary adaptations to a symbiotic lifestyle.</title>
        <authorList>
            <person name="Aranda M."/>
            <person name="Li Y."/>
            <person name="Liew Y.J."/>
            <person name="Baumgarten S."/>
            <person name="Simakov O."/>
            <person name="Wilson M."/>
            <person name="Piel J."/>
            <person name="Ashoor H."/>
            <person name="Bougouffa S."/>
            <person name="Bajic V.B."/>
            <person name="Ryu T."/>
            <person name="Ravasi T."/>
            <person name="Bayer T."/>
            <person name="Micklem G."/>
            <person name="Kim H."/>
            <person name="Bhak J."/>
            <person name="Lajeunesse T.C."/>
            <person name="Voolstra C.R."/>
        </authorList>
    </citation>
    <scope>NUCLEOTIDE SEQUENCE [LARGE SCALE GENOMIC DNA]</scope>
    <source>
        <strain evidence="15 16">CCMP2467</strain>
    </source>
</reference>
<dbReference type="InterPro" id="IPR050494">
    <property type="entry name" value="Ser_Thr_dual-spec_kinase"/>
</dbReference>
<evidence type="ECO:0000256" key="8">
    <source>
        <dbReference type="ARBA" id="ARBA00049003"/>
    </source>
</evidence>
<feature type="region of interest" description="Disordered" evidence="12">
    <location>
        <begin position="369"/>
        <end position="412"/>
    </location>
</feature>
<dbReference type="CDD" id="cd14210">
    <property type="entry name" value="PKc_DYRK"/>
    <property type="match status" value="1"/>
</dbReference>
<evidence type="ECO:0000256" key="6">
    <source>
        <dbReference type="ARBA" id="ARBA00022777"/>
    </source>
</evidence>
<dbReference type="InterPro" id="IPR029058">
    <property type="entry name" value="AB_hydrolase_fold"/>
</dbReference>
<feature type="compositionally biased region" description="Basic and acidic residues" evidence="12">
    <location>
        <begin position="1946"/>
        <end position="1961"/>
    </location>
</feature>
<feature type="transmembrane region" description="Helical" evidence="13">
    <location>
        <begin position="1892"/>
        <end position="1912"/>
    </location>
</feature>
<feature type="transmembrane region" description="Helical" evidence="13">
    <location>
        <begin position="1862"/>
        <end position="1880"/>
    </location>
</feature>
<dbReference type="PROSITE" id="PS00108">
    <property type="entry name" value="PROTEIN_KINASE_ST"/>
    <property type="match status" value="1"/>
</dbReference>
<evidence type="ECO:0000256" key="9">
    <source>
        <dbReference type="ARBA" id="ARBA00049308"/>
    </source>
</evidence>
<evidence type="ECO:0000259" key="14">
    <source>
        <dbReference type="PROSITE" id="PS50011"/>
    </source>
</evidence>
<dbReference type="FunFam" id="3.30.200.20:FF:000127">
    <property type="entry name" value="Putative dual specificity tyrosine-phosphorylation-regulated kinase 2"/>
    <property type="match status" value="1"/>
</dbReference>
<dbReference type="Proteomes" id="UP000186817">
    <property type="component" value="Unassembled WGS sequence"/>
</dbReference>
<feature type="region of interest" description="Disordered" evidence="12">
    <location>
        <begin position="1480"/>
        <end position="1502"/>
    </location>
</feature>
<comment type="catalytic activity">
    <reaction evidence="10">
        <text>L-tyrosyl-[protein] + ATP = O-phospho-L-tyrosyl-[protein] + ADP + H(+)</text>
        <dbReference type="Rhea" id="RHEA:10596"/>
        <dbReference type="Rhea" id="RHEA-COMP:10136"/>
        <dbReference type="Rhea" id="RHEA-COMP:20101"/>
        <dbReference type="ChEBI" id="CHEBI:15378"/>
        <dbReference type="ChEBI" id="CHEBI:30616"/>
        <dbReference type="ChEBI" id="CHEBI:46858"/>
        <dbReference type="ChEBI" id="CHEBI:61978"/>
        <dbReference type="ChEBI" id="CHEBI:456216"/>
        <dbReference type="EC" id="2.7.12.1"/>
    </reaction>
</comment>
<feature type="binding site" evidence="11">
    <location>
        <position position="518"/>
    </location>
    <ligand>
        <name>ATP</name>
        <dbReference type="ChEBI" id="CHEBI:30616"/>
    </ligand>
</feature>
<dbReference type="Pfam" id="PF00069">
    <property type="entry name" value="Pkinase"/>
    <property type="match status" value="1"/>
</dbReference>
<feature type="transmembrane region" description="Helical" evidence="13">
    <location>
        <begin position="1728"/>
        <end position="1750"/>
    </location>
</feature>
<dbReference type="GO" id="GO:0004674">
    <property type="term" value="F:protein serine/threonine kinase activity"/>
    <property type="evidence" value="ECO:0007669"/>
    <property type="project" value="UniProtKB-KW"/>
</dbReference>
<accession>A0A1Q9D2Y4</accession>
<dbReference type="SUPFAM" id="SSF56112">
    <property type="entry name" value="Protein kinase-like (PK-like)"/>
    <property type="match status" value="2"/>
</dbReference>
<dbReference type="InterPro" id="IPR025333">
    <property type="entry name" value="DUF4239"/>
</dbReference>
<dbReference type="GO" id="GO:0004712">
    <property type="term" value="F:protein serine/threonine/tyrosine kinase activity"/>
    <property type="evidence" value="ECO:0007669"/>
    <property type="project" value="UniProtKB-EC"/>
</dbReference>
<feature type="compositionally biased region" description="Basic and acidic residues" evidence="12">
    <location>
        <begin position="1638"/>
        <end position="1655"/>
    </location>
</feature>
<dbReference type="InterPro" id="IPR042521">
    <property type="entry name" value="DYRK"/>
</dbReference>
<evidence type="ECO:0000313" key="16">
    <source>
        <dbReference type="Proteomes" id="UP000186817"/>
    </source>
</evidence>
<comment type="similarity">
    <text evidence="1">Belongs to the protein kinase superfamily. CMGC Ser/Thr protein kinase family. MNB/DYRK subfamily.</text>
</comment>
<dbReference type="PROSITE" id="PS00107">
    <property type="entry name" value="PROTEIN_KINASE_ATP"/>
    <property type="match status" value="1"/>
</dbReference>
<keyword evidence="4" id="KW-0808">Transferase</keyword>
<keyword evidence="16" id="KW-1185">Reference proteome</keyword>
<keyword evidence="7 11" id="KW-0067">ATP-binding</keyword>
<dbReference type="GO" id="GO:0005856">
    <property type="term" value="C:cytoskeleton"/>
    <property type="evidence" value="ECO:0007669"/>
    <property type="project" value="TreeGrafter"/>
</dbReference>
<dbReference type="InterPro" id="IPR011009">
    <property type="entry name" value="Kinase-like_dom_sf"/>
</dbReference>
<evidence type="ECO:0000256" key="7">
    <source>
        <dbReference type="ARBA" id="ARBA00022840"/>
    </source>
</evidence>
<feature type="compositionally biased region" description="Polar residues" evidence="12">
    <location>
        <begin position="304"/>
        <end position="315"/>
    </location>
</feature>
<dbReference type="EC" id="2.7.12.1" evidence="2"/>
<comment type="catalytic activity">
    <reaction evidence="8">
        <text>L-seryl-[protein] + ATP = O-phospho-L-seryl-[protein] + ADP + H(+)</text>
        <dbReference type="Rhea" id="RHEA:17989"/>
        <dbReference type="Rhea" id="RHEA-COMP:9863"/>
        <dbReference type="Rhea" id="RHEA-COMP:11604"/>
        <dbReference type="ChEBI" id="CHEBI:15378"/>
        <dbReference type="ChEBI" id="CHEBI:29999"/>
        <dbReference type="ChEBI" id="CHEBI:30616"/>
        <dbReference type="ChEBI" id="CHEBI:83421"/>
        <dbReference type="ChEBI" id="CHEBI:456216"/>
        <dbReference type="EC" id="2.7.12.1"/>
    </reaction>
</comment>
<feature type="compositionally biased region" description="Basic and acidic residues" evidence="12">
    <location>
        <begin position="377"/>
        <end position="412"/>
    </location>
</feature>
<dbReference type="PROSITE" id="PS50011">
    <property type="entry name" value="PROTEIN_KINASE_DOM"/>
    <property type="match status" value="1"/>
</dbReference>
<evidence type="ECO:0000256" key="11">
    <source>
        <dbReference type="PROSITE-ProRule" id="PRU10141"/>
    </source>
</evidence>
<dbReference type="Gene3D" id="1.10.510.10">
    <property type="entry name" value="Transferase(Phosphotransferase) domain 1"/>
    <property type="match status" value="2"/>
</dbReference>
<evidence type="ECO:0000313" key="15">
    <source>
        <dbReference type="EMBL" id="OLP89540.1"/>
    </source>
</evidence>
<dbReference type="OrthoDB" id="9332038at2759"/>
<evidence type="ECO:0000256" key="4">
    <source>
        <dbReference type="ARBA" id="ARBA00022679"/>
    </source>
</evidence>
<feature type="domain" description="Protein kinase" evidence="14">
    <location>
        <begin position="489"/>
        <end position="757"/>
    </location>
</feature>
<keyword evidence="3" id="KW-0723">Serine/threonine-protein kinase</keyword>
<keyword evidence="13" id="KW-0812">Transmembrane</keyword>
<dbReference type="PANTHER" id="PTHR24058">
    <property type="entry name" value="DUAL SPECIFICITY PROTEIN KINASE"/>
    <property type="match status" value="1"/>
</dbReference>
<feature type="region of interest" description="Disordered" evidence="12">
    <location>
        <begin position="268"/>
        <end position="345"/>
    </location>
</feature>
<comment type="caution">
    <text evidence="15">The sequence shown here is derived from an EMBL/GenBank/DDBJ whole genome shotgun (WGS) entry which is preliminary data.</text>
</comment>
<feature type="region of interest" description="Disordered" evidence="12">
    <location>
        <begin position="1634"/>
        <end position="1655"/>
    </location>
</feature>
<evidence type="ECO:0000256" key="13">
    <source>
        <dbReference type="SAM" id="Phobius"/>
    </source>
</evidence>
<feature type="region of interest" description="Disordered" evidence="12">
    <location>
        <begin position="1946"/>
        <end position="1968"/>
    </location>
</feature>
<keyword evidence="13" id="KW-0472">Membrane</keyword>
<evidence type="ECO:0000256" key="2">
    <source>
        <dbReference type="ARBA" id="ARBA00013203"/>
    </source>
</evidence>
<keyword evidence="6 15" id="KW-0418">Kinase</keyword>
<feature type="region of interest" description="Disordered" evidence="12">
    <location>
        <begin position="1174"/>
        <end position="1204"/>
    </location>
</feature>
<evidence type="ECO:0000256" key="3">
    <source>
        <dbReference type="ARBA" id="ARBA00022527"/>
    </source>
</evidence>
<dbReference type="GO" id="GO:0005737">
    <property type="term" value="C:cytoplasm"/>
    <property type="evidence" value="ECO:0007669"/>
    <property type="project" value="TreeGrafter"/>
</dbReference>
<feature type="compositionally biased region" description="Polar residues" evidence="12">
    <location>
        <begin position="329"/>
        <end position="345"/>
    </location>
</feature>
<name>A0A1Q9D2Y4_SYMMI</name>
<dbReference type="Pfam" id="PF14023">
    <property type="entry name" value="Bestrophin-like"/>
    <property type="match status" value="1"/>
</dbReference>
<dbReference type="InterPro" id="IPR000719">
    <property type="entry name" value="Prot_kinase_dom"/>
</dbReference>
<dbReference type="InterPro" id="IPR017441">
    <property type="entry name" value="Protein_kinase_ATP_BS"/>
</dbReference>
<sequence>MFEFVKHPMYMAPELFDSKTKITEKIDALVWAMGCIFVEVPSFDILTVGDVLMLVCGGPLPYENITTLADLTKEMLINRRTPDIPDFIFGSMREICSRCSQASVARSETYAHRMRRLLILCWALAIAWHASVLRAHPLRLAGRALCFASAFWKIIRNEGPVGQGALGAEPRAQPRRRMDWSKNDTLPSLGAASKPSTRGGEIPRMNRNGGLAPLHASSHFSKPEDQGPVPRSAHGNRLGATFSSSMTVGHGAGGGLAASSTTSNWAPQLHVGKLPQPFAPSKQQQQLDEQAASHAASSRDPGVSSGSMTARQIRSSGGARDATVPGTRGSLTARPSSKGGSQSWAAQKEQLMSNGGLLSGTTPMISSASIHSQLQAERAEREREREKERERERERLEQEKEREREREKEREKEKLKLEIPLSPAKVLKHHIEELTEFEQGEILDFPQIWYFGAGAPKIRGTSASANNHSYDDERGDYMVVLHDHILYRYEVLNPLGKGSFGQVVRSFDFKTNNCVALKMVRNKKRFHHQALVEVKILEHLRERDLESTSNVVHMLDYFYFRNHLCITFELLSINLYEFIKNNNFQGVSLGLIRRFAIQLLAALRFLKKLHIIHCDLKPENVLLKNPTKSGIKVIDFGSSCFEDERVYTYIQSRFYRSPEVILGIPYDTAIDMWSFGCILAELYTGYPLFPGENEVEQLACIMEFFGVPPAKILDGAPRIKMLCFGHGTWVPALVDSRNGYTATYRHQSQPGHSSPPVQPITHKLKPLTSQQECRVAVSAGPNRSMDEPTTLPGEWPALLHGGQIFTALLLSTSFSEKYRGRFMKGLNSAANIGLVYTELSRAELRIPHRSGDETWHLYLLHRAGNREAVAFIWVAGTAGGDRTIYVCFSPLRYRTQFVKICCAGLAKNGMSARRACHQTTDASMGEMMLPVSEYIKVKLDRLWDPDGDQRLYHKLLQTVKELPSHRVIFSGISHGAALAQAAALKFQIQRQETEVFVVTWNAYRWTDSTGREAAERNLGTRMLHFVLSRRETAQANRYWDSVTGFPQDFSPMPNQVLLDADTGGFYKHHGESRSQLGAALLMRTFELHFARSAISATKKATAQAVGWDDASSEDDEHYLLNRRLELFQDSLMNKAKKVAMASHAVKRKTSQTQSDFLLATKRWRGYSAQTSSAATITLDQPETNPSERSSASQQAVCTQNHPGTGTQICSLPRRSLSEILQCGAAFSGAAFVAWPVSATDADIACPSVSSSAELSETVQRTPGSRFRDLEKAVRAESPGGRACGISPTQIRFGETKLFFDPHGNPRLVPNSRGKLRRPGAKELQSVLRTSEGKFVDFLLGCLQWDARERFSPEDALQQEWILECYAKPPRDSGAAGRVPEAQASTSSRTRGAADSHRSRRGVQMSSTGGFGATGGLPASTAGGGTNLTFPPIEGSGGLQPLPKQKRTVHKTDAAGPSRRARLQHYRRIQFDRTDDFRLRQPEPELGRPATPPVPWVRRHKKSRDLKPPQKLCFKKGTLMGPALFCTLPPSGTPIHVHKGLDMKLARSMSQYSMPVELFSSSDQLEQVRQPCMNAAQYSVHEAWQPTLPSPRRPPPHASHASRKWQSQPCAVWRCAAAGSAFITVQVRAGSRVVARPAGEADRDRREAELSARERRERRGRRGEDVIIAARERGLRAVELLFGLAAGPLAAVCYPWLRETAAELITGEQKLCFAYMGLCGSVPEAMQVFFRNTVGLLFSFLLGYTSSFLLVRQEKFYEAMYEESSVLTQLLEEAPLLLNPPELQSFVRLMKLYLASSTWRNASFIPSELVARALRSDKDPVEEMTRLLLTIPGAGESGAQRLLSFMTSLRSARSRKYSSMQRIIPTTQFGVLVLLALLITLSPFLDGKSDSSVLAQCLYGALVEVLIFVIVYVGGGPGLGIYTTDKERATILDALMELIDKIDASARESTEADELDKVEKRQKSVVGTK</sequence>
<gene>
    <name evidence="15" type="primary">DYRK4</name>
    <name evidence="15" type="ORF">AK812_SmicGene28979</name>
</gene>
<feature type="region of interest" description="Disordered" evidence="12">
    <location>
        <begin position="163"/>
        <end position="246"/>
    </location>
</feature>
<dbReference type="EMBL" id="LSRX01000754">
    <property type="protein sequence ID" value="OLP89540.1"/>
    <property type="molecule type" value="Genomic_DNA"/>
</dbReference>
<dbReference type="Gene3D" id="3.30.10.30">
    <property type="entry name" value="DYRK"/>
    <property type="match status" value="1"/>
</dbReference>
<evidence type="ECO:0000256" key="12">
    <source>
        <dbReference type="SAM" id="MobiDB-lite"/>
    </source>
</evidence>